<comment type="caution">
    <text evidence="1">The sequence shown here is derived from an EMBL/GenBank/DDBJ whole genome shotgun (WGS) entry which is preliminary data.</text>
</comment>
<dbReference type="Proteomes" id="UP001054889">
    <property type="component" value="Unassembled WGS sequence"/>
</dbReference>
<proteinExistence type="predicted"/>
<gene>
    <name evidence="1" type="primary">gb20530</name>
    <name evidence="1" type="ORF">PR202_gb20530</name>
</gene>
<evidence type="ECO:0008006" key="3">
    <source>
        <dbReference type="Google" id="ProtNLM"/>
    </source>
</evidence>
<dbReference type="PANTHER" id="PTHR33116">
    <property type="entry name" value="REVERSE TRANSCRIPTASE ZINC-BINDING DOMAIN-CONTAINING PROTEIN-RELATED-RELATED"/>
    <property type="match status" value="1"/>
</dbReference>
<evidence type="ECO:0000313" key="1">
    <source>
        <dbReference type="EMBL" id="GJN32057.1"/>
    </source>
</evidence>
<sequence length="178" mass="20680">MEKIMKAFVWQGTEVVNGGHCLVAWSQVQRPLELGGLGILDPKLFGQALRLRWLWLARTDPTRAWSLMPIEDDGDTCVVSREVWFKVLRRMGWQQLAPSPHDSMVDWWIEARKRVAKACRRAFDSLVVLVVWSLWVERNARVFRQRSKSTTALATHVLDELDWWCRAGSVDRSRCFGE</sequence>
<name>A0AAV5FAN1_ELECO</name>
<accession>A0AAV5FAN1</accession>
<reference evidence="1" key="1">
    <citation type="journal article" date="2018" name="DNA Res.">
        <title>Multiple hybrid de novo genome assembly of finger millet, an orphan allotetraploid crop.</title>
        <authorList>
            <person name="Hatakeyama M."/>
            <person name="Aluri S."/>
            <person name="Balachadran M.T."/>
            <person name="Sivarajan S.R."/>
            <person name="Patrignani A."/>
            <person name="Gruter S."/>
            <person name="Poveda L."/>
            <person name="Shimizu-Inatsugi R."/>
            <person name="Baeten J."/>
            <person name="Francoijs K.J."/>
            <person name="Nataraja K.N."/>
            <person name="Reddy Y.A.N."/>
            <person name="Phadnis S."/>
            <person name="Ravikumar R.L."/>
            <person name="Schlapbach R."/>
            <person name="Sreeman S.M."/>
            <person name="Shimizu K.K."/>
        </authorList>
    </citation>
    <scope>NUCLEOTIDE SEQUENCE</scope>
</reference>
<keyword evidence="2" id="KW-1185">Reference proteome</keyword>
<dbReference type="EMBL" id="BQKI01000083">
    <property type="protein sequence ID" value="GJN32057.1"/>
    <property type="molecule type" value="Genomic_DNA"/>
</dbReference>
<organism evidence="1 2">
    <name type="scientific">Eleusine coracana subsp. coracana</name>
    <dbReference type="NCBI Taxonomy" id="191504"/>
    <lineage>
        <taxon>Eukaryota</taxon>
        <taxon>Viridiplantae</taxon>
        <taxon>Streptophyta</taxon>
        <taxon>Embryophyta</taxon>
        <taxon>Tracheophyta</taxon>
        <taxon>Spermatophyta</taxon>
        <taxon>Magnoliopsida</taxon>
        <taxon>Liliopsida</taxon>
        <taxon>Poales</taxon>
        <taxon>Poaceae</taxon>
        <taxon>PACMAD clade</taxon>
        <taxon>Chloridoideae</taxon>
        <taxon>Cynodonteae</taxon>
        <taxon>Eleusininae</taxon>
        <taxon>Eleusine</taxon>
    </lineage>
</organism>
<protein>
    <recommendedName>
        <fullName evidence="3">Reverse transcriptase zinc-binding domain-containing protein</fullName>
    </recommendedName>
</protein>
<dbReference type="PANTHER" id="PTHR33116:SF78">
    <property type="entry name" value="OS12G0587133 PROTEIN"/>
    <property type="match status" value="1"/>
</dbReference>
<evidence type="ECO:0000313" key="2">
    <source>
        <dbReference type="Proteomes" id="UP001054889"/>
    </source>
</evidence>
<dbReference type="AlphaFoldDB" id="A0AAV5FAN1"/>
<reference evidence="1" key="2">
    <citation type="submission" date="2021-12" db="EMBL/GenBank/DDBJ databases">
        <title>Resequencing data analysis of finger millet.</title>
        <authorList>
            <person name="Hatakeyama M."/>
            <person name="Aluri S."/>
            <person name="Balachadran M.T."/>
            <person name="Sivarajan S.R."/>
            <person name="Poveda L."/>
            <person name="Shimizu-Inatsugi R."/>
            <person name="Schlapbach R."/>
            <person name="Sreeman S.M."/>
            <person name="Shimizu K.K."/>
        </authorList>
    </citation>
    <scope>NUCLEOTIDE SEQUENCE</scope>
</reference>